<dbReference type="RefSeq" id="WP_008594061.1">
    <property type="nucleotide sequence ID" value="NZ_AHOM02000010.1"/>
</dbReference>
<dbReference type="Proteomes" id="UP000018720">
    <property type="component" value="Unassembled WGS sequence"/>
</dbReference>
<evidence type="ECO:0000313" key="2">
    <source>
        <dbReference type="Proteomes" id="UP000018720"/>
    </source>
</evidence>
<name>A0ABP2RAU1_9LEPT</name>
<sequence>MGLELVPKTPKKLKESLGEEVTEELAEFIQKHQQFGNKTMIELSMEKYERRLVEETGKLRAEMHAGFGKIQEQFTDVYKEFARVHEKISSLQESIQSQTRWMIAAIFGAIPLYLAIYKYL</sequence>
<accession>A0ABP2RAU1</accession>
<dbReference type="NCBIfam" id="NF047472">
    <property type="entry name" value="LA_3696_Nterm"/>
    <property type="match status" value="1"/>
</dbReference>
<proteinExistence type="predicted"/>
<keyword evidence="2" id="KW-1185">Reference proteome</keyword>
<reference evidence="1 2" key="1">
    <citation type="submission" date="2012-08" db="EMBL/GenBank/DDBJ databases">
        <authorList>
            <person name="Harkins D.M."/>
            <person name="Durkin A.S."/>
            <person name="Selengut J.D."/>
            <person name="Sanka R."/>
            <person name="DePew J."/>
            <person name="Purushe J."/>
            <person name="Matthias M.A."/>
            <person name="Vinetz J.M."/>
            <person name="Sutton G.G."/>
            <person name="Nelson W.C."/>
            <person name="Fouts D.E."/>
        </authorList>
    </citation>
    <scope>NUCLEOTIDE SEQUENCE [LARGE SCALE GENOMIC DNA]</scope>
    <source>
        <strain evidence="1 2">MMD4847</strain>
    </source>
</reference>
<evidence type="ECO:0000313" key="1">
    <source>
        <dbReference type="EMBL" id="EJZ40446.1"/>
    </source>
</evidence>
<organism evidence="1 2">
    <name type="scientific">Leptospira licerasiae str. MMD4847</name>
    <dbReference type="NCBI Taxonomy" id="1049971"/>
    <lineage>
        <taxon>Bacteria</taxon>
        <taxon>Pseudomonadati</taxon>
        <taxon>Spirochaetota</taxon>
        <taxon>Spirochaetia</taxon>
        <taxon>Leptospirales</taxon>
        <taxon>Leptospiraceae</taxon>
        <taxon>Leptospira</taxon>
    </lineage>
</organism>
<gene>
    <name evidence="1" type="ORF">LEP1GSC178_1417</name>
</gene>
<dbReference type="EMBL" id="AHOM02000010">
    <property type="protein sequence ID" value="EJZ40446.1"/>
    <property type="molecule type" value="Genomic_DNA"/>
</dbReference>
<evidence type="ECO:0008006" key="3">
    <source>
        <dbReference type="Google" id="ProtNLM"/>
    </source>
</evidence>
<protein>
    <recommendedName>
        <fullName evidence="3">DUF1640 domain-containing protein</fullName>
    </recommendedName>
</protein>
<comment type="caution">
    <text evidence="1">The sequence shown here is derived from an EMBL/GenBank/DDBJ whole genome shotgun (WGS) entry which is preliminary data.</text>
</comment>